<proteinExistence type="predicted"/>
<protein>
    <submittedName>
        <fullName evidence="1">Uncharacterized protein</fullName>
    </submittedName>
</protein>
<name>A0A0E9WLI6_ANGAN</name>
<reference evidence="1" key="2">
    <citation type="journal article" date="2015" name="Fish Shellfish Immunol.">
        <title>Early steps in the European eel (Anguilla anguilla)-Vibrio vulnificus interaction in the gills: Role of the RtxA13 toxin.</title>
        <authorList>
            <person name="Callol A."/>
            <person name="Pajuelo D."/>
            <person name="Ebbesson L."/>
            <person name="Teles M."/>
            <person name="MacKenzie S."/>
            <person name="Amaro C."/>
        </authorList>
    </citation>
    <scope>NUCLEOTIDE SEQUENCE</scope>
</reference>
<sequence>MKNLLLSSQFSLIPEKNMTHVLLCICFVADASQGYINVRICVHVLIYVCVRMGVCVRRCVRVCVGECACICVRWEDYLN</sequence>
<evidence type="ECO:0000313" key="1">
    <source>
        <dbReference type="EMBL" id="JAH90323.1"/>
    </source>
</evidence>
<dbReference type="EMBL" id="GBXM01018254">
    <property type="protein sequence ID" value="JAH90323.1"/>
    <property type="molecule type" value="Transcribed_RNA"/>
</dbReference>
<accession>A0A0E9WLI6</accession>
<organism evidence="1">
    <name type="scientific">Anguilla anguilla</name>
    <name type="common">European freshwater eel</name>
    <name type="synonym">Muraena anguilla</name>
    <dbReference type="NCBI Taxonomy" id="7936"/>
    <lineage>
        <taxon>Eukaryota</taxon>
        <taxon>Metazoa</taxon>
        <taxon>Chordata</taxon>
        <taxon>Craniata</taxon>
        <taxon>Vertebrata</taxon>
        <taxon>Euteleostomi</taxon>
        <taxon>Actinopterygii</taxon>
        <taxon>Neopterygii</taxon>
        <taxon>Teleostei</taxon>
        <taxon>Anguilliformes</taxon>
        <taxon>Anguillidae</taxon>
        <taxon>Anguilla</taxon>
    </lineage>
</organism>
<dbReference type="AlphaFoldDB" id="A0A0E9WLI6"/>
<reference evidence="1" key="1">
    <citation type="submission" date="2014-11" db="EMBL/GenBank/DDBJ databases">
        <authorList>
            <person name="Amaro Gonzalez C."/>
        </authorList>
    </citation>
    <scope>NUCLEOTIDE SEQUENCE</scope>
</reference>